<keyword evidence="1" id="KW-0472">Membrane</keyword>
<dbReference type="EMBL" id="GITU01011825">
    <property type="protein sequence ID" value="MBC1180528.1"/>
    <property type="molecule type" value="Transcribed_RNA"/>
</dbReference>
<reference evidence="2" key="1">
    <citation type="journal article" date="2020" name="BMC">
        <title>Leishmania infection induces a limited differential gene expression in the sand fly midgut.</title>
        <authorList>
            <person name="Coutinho-Abreu I.V."/>
            <person name="Serafim T.D."/>
            <person name="Meneses C."/>
            <person name="Kamhawi S."/>
            <person name="Oliveira F."/>
            <person name="Valenzuela J.G."/>
        </authorList>
    </citation>
    <scope>NUCLEOTIDE SEQUENCE</scope>
    <source>
        <strain evidence="2">Jacobina</strain>
        <tissue evidence="2">Midgut</tissue>
    </source>
</reference>
<sequence>MSIVLDLFLFSSFSSSFFFFSFSYSLTTLSPPCVSFLPLISIVIPLLLSSVWLVSEKSNPSTWLGGSTEIVPPNSPSSILVTVGIISQLSNFLL</sequence>
<protein>
    <submittedName>
        <fullName evidence="2">Uncharacterized protein</fullName>
    </submittedName>
</protein>
<feature type="transmembrane region" description="Helical" evidence="1">
    <location>
        <begin position="7"/>
        <end position="24"/>
    </location>
</feature>
<evidence type="ECO:0000256" key="1">
    <source>
        <dbReference type="SAM" id="Phobius"/>
    </source>
</evidence>
<keyword evidence="1" id="KW-1133">Transmembrane helix</keyword>
<proteinExistence type="predicted"/>
<keyword evidence="1" id="KW-0812">Transmembrane</keyword>
<name>A0A7G3B868_LUTLO</name>
<organism evidence="2">
    <name type="scientific">Lutzomyia longipalpis</name>
    <name type="common">Sand fly</name>
    <dbReference type="NCBI Taxonomy" id="7200"/>
    <lineage>
        <taxon>Eukaryota</taxon>
        <taxon>Metazoa</taxon>
        <taxon>Ecdysozoa</taxon>
        <taxon>Arthropoda</taxon>
        <taxon>Hexapoda</taxon>
        <taxon>Insecta</taxon>
        <taxon>Pterygota</taxon>
        <taxon>Neoptera</taxon>
        <taxon>Endopterygota</taxon>
        <taxon>Diptera</taxon>
        <taxon>Nematocera</taxon>
        <taxon>Psychodoidea</taxon>
        <taxon>Psychodidae</taxon>
        <taxon>Lutzomyia</taxon>
        <taxon>Lutzomyia</taxon>
    </lineage>
</organism>
<dbReference type="AlphaFoldDB" id="A0A7G3B868"/>
<feature type="transmembrane region" description="Helical" evidence="1">
    <location>
        <begin position="36"/>
        <end position="54"/>
    </location>
</feature>
<evidence type="ECO:0000313" key="2">
    <source>
        <dbReference type="EMBL" id="MBC1180528.1"/>
    </source>
</evidence>
<accession>A0A7G3B868</accession>